<dbReference type="AlphaFoldDB" id="A0A833HNE0"/>
<dbReference type="EMBL" id="WBZB01000034">
    <property type="protein sequence ID" value="KAB3529266.1"/>
    <property type="molecule type" value="Genomic_DNA"/>
</dbReference>
<accession>A0A833HNE0</accession>
<dbReference type="InterPro" id="IPR051805">
    <property type="entry name" value="Dehydratase_Activator_Redct"/>
</dbReference>
<dbReference type="Pfam" id="PF09989">
    <property type="entry name" value="DUF2229"/>
    <property type="match status" value="1"/>
</dbReference>
<evidence type="ECO:0000313" key="2">
    <source>
        <dbReference type="EMBL" id="KAB3529266.1"/>
    </source>
</evidence>
<organism evidence="2 3">
    <name type="scientific">Alkaliphilus serpentinus</name>
    <dbReference type="NCBI Taxonomy" id="1482731"/>
    <lineage>
        <taxon>Bacteria</taxon>
        <taxon>Bacillati</taxon>
        <taxon>Bacillota</taxon>
        <taxon>Clostridia</taxon>
        <taxon>Peptostreptococcales</taxon>
        <taxon>Natronincolaceae</taxon>
        <taxon>Alkaliphilus</taxon>
    </lineage>
</organism>
<dbReference type="Pfam" id="PF06050">
    <property type="entry name" value="HGD-D"/>
    <property type="match status" value="1"/>
</dbReference>
<protein>
    <recommendedName>
        <fullName evidence="1">DUF2229 domain-containing protein</fullName>
    </recommendedName>
</protein>
<sequence>MKIGIPRSLLYFYYYPLWKIYFEELGIEVVTTPDTSKEIIDLGVKNSVPELCVPVKAYIGHFIKLLDMGVDYIYAPRFVSILKGQYFCPKFMGLPDMIRHSFDGVEDKMLIPMIHAQNDNIAEYKNFKFMEERFGVSPKANKLALGKAEKVWLEFRNSSLRGHTAQEAADMILNKPENHITATNRNPVKIGVLGYVYNLYDPYISMDLVKKLQSMDVSIKTFEMMEEKDLNKQLKKMSKNLFWTFSDKLLAAGYSFYEDEEIDGVIHVTAFGCGPDSMLGKLLEIDSTNYAKPFMTIRVDEHSGENHLQTRIEAFVDMIKRKKMKTRRGA</sequence>
<dbReference type="PANTHER" id="PTHR32329">
    <property type="entry name" value="BIFUNCTIONAL PROTEIN [INCLUDES 2-HYDROXYACYL-COA DEHYDRATASE (N-TER) AND ITS ACTIVATOR DOMAIN (C_TERM)-RELATED"/>
    <property type="match status" value="1"/>
</dbReference>
<dbReference type="OrthoDB" id="9780120at2"/>
<reference evidence="2 3" key="1">
    <citation type="submission" date="2019-10" db="EMBL/GenBank/DDBJ databases">
        <title>Alkaliphilus serpentinus sp. nov. and Alkaliphilus pronyensis sp. nov., two novel anaerobic alkaliphilic species isolated from the serpentinized-hosted hydrothermal field of the Prony Bay (New Caledonia).</title>
        <authorList>
            <person name="Postec A."/>
        </authorList>
    </citation>
    <scope>NUCLEOTIDE SEQUENCE [LARGE SCALE GENOMIC DNA]</scope>
    <source>
        <strain evidence="2 3">LacT</strain>
    </source>
</reference>
<dbReference type="InterPro" id="IPR010327">
    <property type="entry name" value="FldB/FldC_alpha/beta"/>
</dbReference>
<proteinExistence type="predicted"/>
<feature type="domain" description="DUF2229" evidence="1">
    <location>
        <begin position="2"/>
        <end position="224"/>
    </location>
</feature>
<comment type="caution">
    <text evidence="2">The sequence shown here is derived from an EMBL/GenBank/DDBJ whole genome shotgun (WGS) entry which is preliminary data.</text>
</comment>
<dbReference type="RefSeq" id="WP_151866155.1">
    <property type="nucleotide sequence ID" value="NZ_WBZB01000034.1"/>
</dbReference>
<name>A0A833HNE0_9FIRM</name>
<dbReference type="Proteomes" id="UP000465601">
    <property type="component" value="Unassembled WGS sequence"/>
</dbReference>
<dbReference type="Gene3D" id="3.40.50.11900">
    <property type="match status" value="1"/>
</dbReference>
<keyword evidence="3" id="KW-1185">Reference proteome</keyword>
<evidence type="ECO:0000259" key="1">
    <source>
        <dbReference type="Pfam" id="PF09989"/>
    </source>
</evidence>
<evidence type="ECO:0000313" key="3">
    <source>
        <dbReference type="Proteomes" id="UP000465601"/>
    </source>
</evidence>
<dbReference type="InterPro" id="IPR018709">
    <property type="entry name" value="CoA_activase_DUF2229"/>
</dbReference>
<gene>
    <name evidence="2" type="ORF">F8153_09670</name>
</gene>
<dbReference type="PANTHER" id="PTHR32329:SF2">
    <property type="entry name" value="BIFUNCTIONAL PROTEIN [INCLUDES 2-HYDROXYACYL-COA DEHYDRATASE (N-TER) AND ITS ACTIVATOR DOMAIN (C_TERM)"/>
    <property type="match status" value="1"/>
</dbReference>